<proteinExistence type="predicted"/>
<keyword evidence="1" id="KW-1133">Transmembrane helix</keyword>
<accession>A0ABT1E321</accession>
<evidence type="ECO:0000256" key="1">
    <source>
        <dbReference type="SAM" id="Phobius"/>
    </source>
</evidence>
<evidence type="ECO:0000313" key="2">
    <source>
        <dbReference type="EMBL" id="MCO8277519.1"/>
    </source>
</evidence>
<dbReference type="Proteomes" id="UP001523369">
    <property type="component" value="Unassembled WGS sequence"/>
</dbReference>
<keyword evidence="1" id="KW-0812">Transmembrane</keyword>
<keyword evidence="1" id="KW-0472">Membrane</keyword>
<protein>
    <submittedName>
        <fullName evidence="2">Uncharacterized protein</fullName>
    </submittedName>
</protein>
<dbReference type="RefSeq" id="WP_253243532.1">
    <property type="nucleotide sequence ID" value="NZ_JAMYJR010000060.1"/>
</dbReference>
<organism evidence="2 3">
    <name type="scientific">Paractinoplanes aksuensis</name>
    <dbReference type="NCBI Taxonomy" id="2939490"/>
    <lineage>
        <taxon>Bacteria</taxon>
        <taxon>Bacillati</taxon>
        <taxon>Actinomycetota</taxon>
        <taxon>Actinomycetes</taxon>
        <taxon>Micromonosporales</taxon>
        <taxon>Micromonosporaceae</taxon>
        <taxon>Paractinoplanes</taxon>
    </lineage>
</organism>
<name>A0ABT1E321_9ACTN</name>
<comment type="caution">
    <text evidence="2">The sequence shown here is derived from an EMBL/GenBank/DDBJ whole genome shotgun (WGS) entry which is preliminary data.</text>
</comment>
<sequence>MGRLTTAVAVACVGLHVIVLARGGAGMLAMTAPMLTLSALCLLCAVRARDHVEHLTMVATAVAMAGLHLLTGHDDPLMQAAVGLAGVQAVLALVGLRTGHRNATRAIRPFALDDARTPTEGIR</sequence>
<dbReference type="EMBL" id="JAMYJR010000060">
    <property type="protein sequence ID" value="MCO8277519.1"/>
    <property type="molecule type" value="Genomic_DNA"/>
</dbReference>
<gene>
    <name evidence="2" type="ORF">M1L60_43770</name>
</gene>
<keyword evidence="3" id="KW-1185">Reference proteome</keyword>
<feature type="transmembrane region" description="Helical" evidence="1">
    <location>
        <begin position="77"/>
        <end position="96"/>
    </location>
</feature>
<evidence type="ECO:0000313" key="3">
    <source>
        <dbReference type="Proteomes" id="UP001523369"/>
    </source>
</evidence>
<reference evidence="2 3" key="1">
    <citation type="submission" date="2022-06" db="EMBL/GenBank/DDBJ databases">
        <title>New Species of the Genus Actinoplanes, ActinopZanes ferrugineus.</title>
        <authorList>
            <person name="Ding P."/>
        </authorList>
    </citation>
    <scope>NUCLEOTIDE SEQUENCE [LARGE SCALE GENOMIC DNA]</scope>
    <source>
        <strain evidence="2 3">TRM88003</strain>
    </source>
</reference>